<proteinExistence type="predicted"/>
<dbReference type="Proteomes" id="UP001187734">
    <property type="component" value="Unassembled WGS sequence"/>
</dbReference>
<dbReference type="EMBL" id="ONZP01000623">
    <property type="protein sequence ID" value="SPJ88738.1"/>
    <property type="molecule type" value="Genomic_DNA"/>
</dbReference>
<name>A0AAE8SPE3_9HYPO</name>
<evidence type="ECO:0000313" key="1">
    <source>
        <dbReference type="EMBL" id="SPJ88738.1"/>
    </source>
</evidence>
<comment type="caution">
    <text evidence="1">The sequence shown here is derived from an EMBL/GenBank/DDBJ whole genome shotgun (WGS) entry which is preliminary data.</text>
</comment>
<keyword evidence="2" id="KW-1185">Reference proteome</keyword>
<reference evidence="1" key="1">
    <citation type="submission" date="2018-03" db="EMBL/GenBank/DDBJ databases">
        <authorList>
            <person name="Guldener U."/>
        </authorList>
    </citation>
    <scope>NUCLEOTIDE SEQUENCE</scope>
</reference>
<organism evidence="1 2">
    <name type="scientific">Fusarium torulosum</name>
    <dbReference type="NCBI Taxonomy" id="33205"/>
    <lineage>
        <taxon>Eukaryota</taxon>
        <taxon>Fungi</taxon>
        <taxon>Dikarya</taxon>
        <taxon>Ascomycota</taxon>
        <taxon>Pezizomycotina</taxon>
        <taxon>Sordariomycetes</taxon>
        <taxon>Hypocreomycetidae</taxon>
        <taxon>Hypocreales</taxon>
        <taxon>Nectriaceae</taxon>
        <taxon>Fusarium</taxon>
    </lineage>
</organism>
<sequence length="210" mass="24004">MDILSEFVGVRINCLSDQIDRQEPQMVKVAVPKIHPLFNLERDDPCDIPSLFGMDLVAKSYGSNQSSVGGDGDDDRTPSDGLQNHLPQLLLMTTSIKNGKWVRSPEYRCHLHQGSILFVCRSKRDIKTEDIYKFCNLIEDIVVPFIFKEDISEPGVKKKLLGRLKEEGVRCDEKVYAALFFDTKPLTYIINPFISWLLRVLYFDSYTAPI</sequence>
<dbReference type="AlphaFoldDB" id="A0AAE8SPE3"/>
<evidence type="ECO:0000313" key="2">
    <source>
        <dbReference type="Proteomes" id="UP001187734"/>
    </source>
</evidence>
<gene>
    <name evidence="1" type="ORF">FTOL_12632</name>
</gene>
<protein>
    <submittedName>
        <fullName evidence="1">Uncharacterized protein</fullName>
    </submittedName>
</protein>
<accession>A0AAE8SPE3</accession>